<proteinExistence type="inferred from homology"/>
<comment type="function">
    <text evidence="1">Is involved in L-lactate degradation and allows cells to grow with lactate as the sole carbon source.</text>
</comment>
<dbReference type="GO" id="GO:0005829">
    <property type="term" value="C:cytosol"/>
    <property type="evidence" value="ECO:0007669"/>
    <property type="project" value="TreeGrafter"/>
</dbReference>
<comment type="caution">
    <text evidence="3">The sequence shown here is derived from an EMBL/GenBank/DDBJ whole genome shotgun (WGS) entry which is preliminary data.</text>
</comment>
<dbReference type="GO" id="GO:0016491">
    <property type="term" value="F:oxidoreductase activity"/>
    <property type="evidence" value="ECO:0007669"/>
    <property type="project" value="UniProtKB-ARBA"/>
</dbReference>
<gene>
    <name evidence="1" type="primary">lutA</name>
    <name evidence="3" type="ORF">B0H99_10798</name>
</gene>
<evidence type="ECO:0000313" key="3">
    <source>
        <dbReference type="EMBL" id="PSL36277.1"/>
    </source>
</evidence>
<feature type="domain" description="Cysteine-rich" evidence="2">
    <location>
        <begin position="138"/>
        <end position="222"/>
    </location>
</feature>
<dbReference type="GO" id="GO:0006089">
    <property type="term" value="P:lactate metabolic process"/>
    <property type="evidence" value="ECO:0007669"/>
    <property type="project" value="UniProtKB-UniRule"/>
</dbReference>
<dbReference type="HAMAP" id="MF_02105">
    <property type="entry name" value="LutA"/>
    <property type="match status" value="1"/>
</dbReference>
<dbReference type="EMBL" id="PYAT01000007">
    <property type="protein sequence ID" value="PSL36277.1"/>
    <property type="molecule type" value="Genomic_DNA"/>
</dbReference>
<dbReference type="InterPro" id="IPR004017">
    <property type="entry name" value="Cys_rich_dom"/>
</dbReference>
<sequence length="249" mass="28140">MEEWMSMKVSLFITCLAEMFYQNVAKDVVEVLERLGCDVDFPKGQVCCGQPAYNSGYRKDAQKAAKQMIKSFEPSEFIVTPSGSCAAMFKEYPELFKEEPEWQERAEKVADKTYEFTQFIVNVLGVEDVGAIYPAKATYHTSCHMIRLLKETEAPFKLLKNVKGLELLPLQNSYDCCGFGGTFAVKMAPISEQMVDEKVRHVEESRATLLIAADNGCLMNIKGRIDRKGKPIEVKHIAQILNTRVEGRE</sequence>
<evidence type="ECO:0000313" key="4">
    <source>
        <dbReference type="Proteomes" id="UP000242682"/>
    </source>
</evidence>
<comment type="similarity">
    <text evidence="1">Belongs to the LutA/YkgE family.</text>
</comment>
<evidence type="ECO:0000256" key="1">
    <source>
        <dbReference type="HAMAP-Rule" id="MF_02105"/>
    </source>
</evidence>
<dbReference type="PANTHER" id="PTHR30296">
    <property type="entry name" value="UNCHARACTERIZED PROTEIN YKGE"/>
    <property type="match status" value="1"/>
</dbReference>
<protein>
    <recommendedName>
        <fullName evidence="1">Lactate utilization protein A</fullName>
    </recommendedName>
</protein>
<feature type="domain" description="Cysteine-rich" evidence="2">
    <location>
        <begin position="9"/>
        <end position="90"/>
    </location>
</feature>
<dbReference type="InterPro" id="IPR022822">
    <property type="entry name" value="LutA"/>
</dbReference>
<organism evidence="3 4">
    <name type="scientific">Planomicrobium soli</name>
    <dbReference type="NCBI Taxonomy" id="1176648"/>
    <lineage>
        <taxon>Bacteria</taxon>
        <taxon>Bacillati</taxon>
        <taxon>Bacillota</taxon>
        <taxon>Bacilli</taxon>
        <taxon>Bacillales</taxon>
        <taxon>Caryophanaceae</taxon>
        <taxon>Planomicrobium</taxon>
    </lineage>
</organism>
<keyword evidence="4" id="KW-1185">Reference proteome</keyword>
<name>A0A2P8GQP5_9BACL</name>
<dbReference type="Pfam" id="PF02754">
    <property type="entry name" value="CCG"/>
    <property type="match status" value="2"/>
</dbReference>
<dbReference type="PANTHER" id="PTHR30296:SF0">
    <property type="entry name" value="LACTATE UTILIZATION PROTEIN A"/>
    <property type="match status" value="1"/>
</dbReference>
<evidence type="ECO:0000259" key="2">
    <source>
        <dbReference type="Pfam" id="PF02754"/>
    </source>
</evidence>
<reference evidence="3 4" key="1">
    <citation type="submission" date="2018-03" db="EMBL/GenBank/DDBJ databases">
        <title>Genomic Encyclopedia of Type Strains, Phase III (KMG-III): the genomes of soil and plant-associated and newly described type strains.</title>
        <authorList>
            <person name="Whitman W."/>
        </authorList>
    </citation>
    <scope>NUCLEOTIDE SEQUENCE [LARGE SCALE GENOMIC DNA]</scope>
    <source>
        <strain evidence="3 4">CGMCC 1.12259</strain>
    </source>
</reference>
<accession>A0A2P8GQP5</accession>
<dbReference type="Proteomes" id="UP000242682">
    <property type="component" value="Unassembled WGS sequence"/>
</dbReference>
<dbReference type="AlphaFoldDB" id="A0A2P8GQP5"/>